<dbReference type="InterPro" id="IPR031322">
    <property type="entry name" value="Shikimate/glucono_kinase"/>
</dbReference>
<dbReference type="SUPFAM" id="SSF52540">
    <property type="entry name" value="P-loop containing nucleoside triphosphate hydrolases"/>
    <property type="match status" value="1"/>
</dbReference>
<dbReference type="GO" id="GO:0005829">
    <property type="term" value="C:cytosol"/>
    <property type="evidence" value="ECO:0007669"/>
    <property type="project" value="TreeGrafter"/>
</dbReference>
<dbReference type="InterPro" id="IPR023000">
    <property type="entry name" value="Shikimate_kinase_CS"/>
</dbReference>
<feature type="binding site" evidence="11">
    <location>
        <begin position="33"/>
        <end position="38"/>
    </location>
    <ligand>
        <name>ATP</name>
        <dbReference type="ChEBI" id="CHEBI:30616"/>
    </ligand>
</feature>
<accession>A0A1U9JS75</accession>
<evidence type="ECO:0000256" key="3">
    <source>
        <dbReference type="ARBA" id="ARBA00012154"/>
    </source>
</evidence>
<dbReference type="GO" id="GO:0009073">
    <property type="term" value="P:aromatic amino acid family biosynthetic process"/>
    <property type="evidence" value="ECO:0007669"/>
    <property type="project" value="UniProtKB-KW"/>
</dbReference>
<evidence type="ECO:0000256" key="9">
    <source>
        <dbReference type="ARBA" id="ARBA00023141"/>
    </source>
</evidence>
<dbReference type="Proteomes" id="UP000188912">
    <property type="component" value="Chromosome"/>
</dbReference>
<dbReference type="InterPro" id="IPR027417">
    <property type="entry name" value="P-loop_NTPase"/>
</dbReference>
<dbReference type="EC" id="2.7.1.71" evidence="3 11"/>
<evidence type="ECO:0000256" key="4">
    <source>
        <dbReference type="ARBA" id="ARBA00022605"/>
    </source>
</evidence>
<name>A0A1U9JS75_9HYPH</name>
<dbReference type="Pfam" id="PF01202">
    <property type="entry name" value="SKI"/>
    <property type="match status" value="1"/>
</dbReference>
<evidence type="ECO:0000256" key="6">
    <source>
        <dbReference type="ARBA" id="ARBA00022741"/>
    </source>
</evidence>
<dbReference type="HAMAP" id="MF_00109">
    <property type="entry name" value="Shikimate_kinase"/>
    <property type="match status" value="1"/>
</dbReference>
<comment type="pathway">
    <text evidence="1 11">Metabolic intermediate biosynthesis; chorismate biosynthesis; chorismate from D-erythrose 4-phosphate and phosphoenolpyruvate: step 5/7.</text>
</comment>
<dbReference type="AlphaFoldDB" id="A0A1U9JS75"/>
<keyword evidence="11" id="KW-0963">Cytoplasm</keyword>
<keyword evidence="13" id="KW-1185">Reference proteome</keyword>
<feature type="binding site" evidence="11">
    <location>
        <position position="79"/>
    </location>
    <ligand>
        <name>substrate</name>
    </ligand>
</feature>
<evidence type="ECO:0000256" key="10">
    <source>
        <dbReference type="ARBA" id="ARBA00048567"/>
    </source>
</evidence>
<dbReference type="GO" id="GO:0000287">
    <property type="term" value="F:magnesium ion binding"/>
    <property type="evidence" value="ECO:0007669"/>
    <property type="project" value="UniProtKB-UniRule"/>
</dbReference>
<evidence type="ECO:0000256" key="11">
    <source>
        <dbReference type="HAMAP-Rule" id="MF_00109"/>
    </source>
</evidence>
<evidence type="ECO:0000313" key="12">
    <source>
        <dbReference type="EMBL" id="AQS40729.1"/>
    </source>
</evidence>
<comment type="subunit">
    <text evidence="11">Monomer.</text>
</comment>
<feature type="binding site" evidence="11">
    <location>
        <position position="158"/>
    </location>
    <ligand>
        <name>substrate</name>
    </ligand>
</feature>
<evidence type="ECO:0000256" key="5">
    <source>
        <dbReference type="ARBA" id="ARBA00022679"/>
    </source>
</evidence>
<comment type="cofactor">
    <cofactor evidence="11">
        <name>Mg(2+)</name>
        <dbReference type="ChEBI" id="CHEBI:18420"/>
    </cofactor>
    <text evidence="11">Binds 1 Mg(2+) ion per subunit.</text>
</comment>
<proteinExistence type="inferred from homology"/>
<feature type="binding site" evidence="11">
    <location>
        <position position="55"/>
    </location>
    <ligand>
        <name>substrate</name>
    </ligand>
</feature>
<evidence type="ECO:0000256" key="7">
    <source>
        <dbReference type="ARBA" id="ARBA00022777"/>
    </source>
</evidence>
<dbReference type="UniPathway" id="UPA00053">
    <property type="reaction ID" value="UER00088"/>
</dbReference>
<keyword evidence="4 11" id="KW-0028">Amino-acid biosynthesis</keyword>
<dbReference type="GO" id="GO:0009423">
    <property type="term" value="P:chorismate biosynthetic process"/>
    <property type="evidence" value="ECO:0007669"/>
    <property type="project" value="UniProtKB-UniRule"/>
</dbReference>
<comment type="subcellular location">
    <subcellularLocation>
        <location evidence="11">Cytoplasm</location>
    </subcellularLocation>
</comment>
<feature type="binding site" evidence="11">
    <location>
        <position position="101"/>
    </location>
    <ligand>
        <name>substrate</name>
    </ligand>
</feature>
<comment type="catalytic activity">
    <reaction evidence="10 11">
        <text>shikimate + ATP = 3-phosphoshikimate + ADP + H(+)</text>
        <dbReference type="Rhea" id="RHEA:13121"/>
        <dbReference type="ChEBI" id="CHEBI:15378"/>
        <dbReference type="ChEBI" id="CHEBI:30616"/>
        <dbReference type="ChEBI" id="CHEBI:36208"/>
        <dbReference type="ChEBI" id="CHEBI:145989"/>
        <dbReference type="ChEBI" id="CHEBI:456216"/>
        <dbReference type="EC" id="2.7.1.71"/>
    </reaction>
</comment>
<keyword evidence="7 11" id="KW-0418">Kinase</keyword>
<evidence type="ECO:0000256" key="2">
    <source>
        <dbReference type="ARBA" id="ARBA00006997"/>
    </source>
</evidence>
<dbReference type="NCBIfam" id="NF010552">
    <property type="entry name" value="PRK13946.1"/>
    <property type="match status" value="1"/>
</dbReference>
<keyword evidence="11" id="KW-0479">Metal-binding</keyword>
<reference evidence="12 13" key="1">
    <citation type="journal article" date="2010" name="Science">
        <title>Genomic comparison of the ants Camponotus floridanus and Harpegnathos saltator.</title>
        <authorList>
            <person name="Bonasio R."/>
            <person name="Zhang G."/>
            <person name="Ye C."/>
            <person name="Mutti N.S."/>
            <person name="Fang X."/>
            <person name="Qin N."/>
            <person name="Donahue G."/>
            <person name="Yang P."/>
            <person name="Li Q."/>
            <person name="Li C."/>
            <person name="Zhang P."/>
            <person name="Huang Z."/>
            <person name="Berger S.L."/>
            <person name="Reinberg D."/>
            <person name="Wang J."/>
            <person name="Liebig J."/>
        </authorList>
    </citation>
    <scope>NUCLEOTIDE SEQUENCE [LARGE SCALE GENOMIC DNA]</scope>
    <source>
        <strain evidence="12 13">Hsal</strain>
    </source>
</reference>
<dbReference type="PROSITE" id="PS01128">
    <property type="entry name" value="SHIKIMATE_KINASE"/>
    <property type="match status" value="1"/>
</dbReference>
<keyword evidence="6 11" id="KW-0547">Nucleotide-binding</keyword>
<feature type="binding site" evidence="11">
    <location>
        <position position="139"/>
    </location>
    <ligand>
        <name>ATP</name>
        <dbReference type="ChEBI" id="CHEBI:30616"/>
    </ligand>
</feature>
<comment type="function">
    <text evidence="11">Catalyzes the specific phosphorylation of the 3-hydroxyl group of shikimic acid using ATP as a cosubstrate.</text>
</comment>
<dbReference type="EMBL" id="CP017315">
    <property type="protein sequence ID" value="AQS40729.1"/>
    <property type="molecule type" value="Genomic_DNA"/>
</dbReference>
<keyword evidence="9 11" id="KW-0057">Aromatic amino acid biosynthesis</keyword>
<dbReference type="InterPro" id="IPR000623">
    <property type="entry name" value="Shikimate_kinase/TSH1"/>
</dbReference>
<organism evidence="12 13">
    <name type="scientific">Candidatus Tokpelaia hoelldobleri</name>
    <dbReference type="NCBI Taxonomy" id="1902579"/>
    <lineage>
        <taxon>Bacteria</taxon>
        <taxon>Pseudomonadati</taxon>
        <taxon>Pseudomonadota</taxon>
        <taxon>Alphaproteobacteria</taxon>
        <taxon>Hyphomicrobiales</taxon>
        <taxon>Candidatus Tokpelaia</taxon>
    </lineage>
</organism>
<evidence type="ECO:0000256" key="1">
    <source>
        <dbReference type="ARBA" id="ARBA00004842"/>
    </source>
</evidence>
<keyword evidence="11" id="KW-0460">Magnesium</keyword>
<dbReference type="KEGG" id="thd:BHV28_00010"/>
<dbReference type="GO" id="GO:0008652">
    <property type="term" value="P:amino acid biosynthetic process"/>
    <property type="evidence" value="ECO:0007669"/>
    <property type="project" value="UniProtKB-KW"/>
</dbReference>
<evidence type="ECO:0000256" key="8">
    <source>
        <dbReference type="ARBA" id="ARBA00022840"/>
    </source>
</evidence>
<dbReference type="PANTHER" id="PTHR21087:SF16">
    <property type="entry name" value="SHIKIMATE KINASE 1, CHLOROPLASTIC"/>
    <property type="match status" value="1"/>
</dbReference>
<dbReference type="GO" id="GO:0005524">
    <property type="term" value="F:ATP binding"/>
    <property type="evidence" value="ECO:0007669"/>
    <property type="project" value="UniProtKB-UniRule"/>
</dbReference>
<dbReference type="STRING" id="1902579.BHV28_00010"/>
<sequence length="202" mass="22791">MIHKHKNKPLSRKAQRVRFELGQRSLVLVGLMGAGKSTIGKRLAAMLDLRFCDADHEIEAASQMTITELFASYGEEEFRALERRVISRLLKDGPVVLATGGGAFINKEIRDVIKAKGISIWLNADIDVLMERVSRKNTRPLLQTENPRAVMQKLMDERYPVYATADLAVESRNTQRDRIARNVIKAVSLYLQNLTGKLSDEN</sequence>
<keyword evidence="5 11" id="KW-0808">Transferase</keyword>
<evidence type="ECO:0000313" key="13">
    <source>
        <dbReference type="Proteomes" id="UP000188912"/>
    </source>
</evidence>
<dbReference type="CDD" id="cd00464">
    <property type="entry name" value="SK"/>
    <property type="match status" value="1"/>
</dbReference>
<comment type="caution">
    <text evidence="11">Lacks conserved residue(s) required for the propagation of feature annotation.</text>
</comment>
<protein>
    <recommendedName>
        <fullName evidence="3 11">Shikimate kinase</fullName>
        <shortName evidence="11">SK</shortName>
        <ecNumber evidence="3 11">2.7.1.71</ecNumber>
    </recommendedName>
</protein>
<feature type="binding site" evidence="11">
    <location>
        <position position="37"/>
    </location>
    <ligand>
        <name>Mg(2+)</name>
        <dbReference type="ChEBI" id="CHEBI:18420"/>
    </ligand>
</feature>
<dbReference type="PANTHER" id="PTHR21087">
    <property type="entry name" value="SHIKIMATE KINASE"/>
    <property type="match status" value="1"/>
</dbReference>
<reference evidence="12 13" key="2">
    <citation type="journal article" date="2016" name="Sci. Rep.">
        <title>The genome of Rhizobiales bacteria in predatory ants reveals urease gene functions but no genes for nitrogen fixation.</title>
        <authorList>
            <person name="Neuvonen M.M."/>
            <person name="Tamarit D."/>
            <person name="Naslund K."/>
            <person name="Liebig J."/>
            <person name="Feldhaar H."/>
            <person name="Moran N.A."/>
            <person name="Guy L."/>
            <person name="Andersson S.G."/>
        </authorList>
    </citation>
    <scope>NUCLEOTIDE SEQUENCE [LARGE SCALE GENOMIC DNA]</scope>
    <source>
        <strain evidence="12 13">Hsal</strain>
    </source>
</reference>
<comment type="similarity">
    <text evidence="2 11">Belongs to the shikimate kinase family.</text>
</comment>
<dbReference type="GO" id="GO:0004765">
    <property type="term" value="F:shikimate kinase activity"/>
    <property type="evidence" value="ECO:0007669"/>
    <property type="project" value="UniProtKB-UniRule"/>
</dbReference>
<dbReference type="PRINTS" id="PR01100">
    <property type="entry name" value="SHIKIMTKNASE"/>
</dbReference>
<gene>
    <name evidence="11 12" type="primary">aroK</name>
    <name evidence="12" type="ORF">BHV28_00010</name>
</gene>
<dbReference type="Gene3D" id="3.40.50.300">
    <property type="entry name" value="P-loop containing nucleotide triphosphate hydrolases"/>
    <property type="match status" value="1"/>
</dbReference>
<keyword evidence="8 11" id="KW-0067">ATP-binding</keyword>